<evidence type="ECO:0000256" key="5">
    <source>
        <dbReference type="ARBA" id="ARBA00049660"/>
    </source>
</evidence>
<feature type="region of interest" description="Disordered" evidence="6">
    <location>
        <begin position="263"/>
        <end position="290"/>
    </location>
</feature>
<feature type="transmembrane region" description="Helical" evidence="7">
    <location>
        <begin position="102"/>
        <end position="123"/>
    </location>
</feature>
<dbReference type="PANTHER" id="PTHR30520:SF6">
    <property type="entry name" value="FORMATE_NITRATE FAMILY TRANSPORTER (EUROFUNG)"/>
    <property type="match status" value="1"/>
</dbReference>
<dbReference type="RefSeq" id="WP_212947307.1">
    <property type="nucleotide sequence ID" value="NZ_BORW01000001.1"/>
</dbReference>
<keyword evidence="4 7" id="KW-0472">Membrane</keyword>
<dbReference type="Proteomes" id="UP000680638">
    <property type="component" value="Unassembled WGS sequence"/>
</dbReference>
<sequence>MDYVKPDQVLHDMIEAGAGKTRLSRTQMLIRGMLSGAILACATTLAFTATAQTNVGMAGALVFPAGFVIIVLLGLELVTGSFALFPLAVAQRKTSAAAMAKNFGWVIFGHVIGCLVYAGLYALTASKMGTDMGSPLVQTIVKTSEAKTLAYKELGAEGLLLVVIKAALCNWMVTLGAVMAFTSHSTIGKVLAMWLPILIFFGQGFEHAVVNMFVIPAGMMLGANVSLADWWLWNQIPVLIGNFLGGALFTGAMVYGSQRGFGRNKGHRQARHGAQDAGKPGTAVPAERSL</sequence>
<keyword evidence="2 7" id="KW-0812">Transmembrane</keyword>
<evidence type="ECO:0000256" key="2">
    <source>
        <dbReference type="ARBA" id="ARBA00022692"/>
    </source>
</evidence>
<dbReference type="PANTHER" id="PTHR30520">
    <property type="entry name" value="FORMATE TRANSPORTER-RELATED"/>
    <property type="match status" value="1"/>
</dbReference>
<keyword evidence="3 7" id="KW-1133">Transmembrane helix</keyword>
<proteinExistence type="inferred from homology"/>
<dbReference type="Pfam" id="PF01226">
    <property type="entry name" value="Form_Nir_trans"/>
    <property type="match status" value="1"/>
</dbReference>
<evidence type="ECO:0000313" key="8">
    <source>
        <dbReference type="EMBL" id="GIO65676.1"/>
    </source>
</evidence>
<dbReference type="InterPro" id="IPR000292">
    <property type="entry name" value="For/NO2_transpt"/>
</dbReference>
<evidence type="ECO:0000256" key="3">
    <source>
        <dbReference type="ARBA" id="ARBA00022989"/>
    </source>
</evidence>
<feature type="transmembrane region" description="Helical" evidence="7">
    <location>
        <begin position="159"/>
        <end position="181"/>
    </location>
</feature>
<dbReference type="InterPro" id="IPR023271">
    <property type="entry name" value="Aquaporin-like"/>
</dbReference>
<dbReference type="Gene3D" id="1.20.1080.10">
    <property type="entry name" value="Glycerol uptake facilitator protein"/>
    <property type="match status" value="1"/>
</dbReference>
<evidence type="ECO:0000256" key="7">
    <source>
        <dbReference type="SAM" id="Phobius"/>
    </source>
</evidence>
<feature type="transmembrane region" description="Helical" evidence="7">
    <location>
        <begin position="235"/>
        <end position="255"/>
    </location>
</feature>
<dbReference type="EMBL" id="BORW01000001">
    <property type="protein sequence ID" value="GIO65676.1"/>
    <property type="molecule type" value="Genomic_DNA"/>
</dbReference>
<feature type="transmembrane region" description="Helical" evidence="7">
    <location>
        <begin position="29"/>
        <end position="49"/>
    </location>
</feature>
<protein>
    <submittedName>
        <fullName evidence="8">Formate transporter</fullName>
    </submittedName>
</protein>
<accession>A0ABQ4LQY9</accession>
<comment type="similarity">
    <text evidence="5">Belongs to the FNT transporter (TC 1.A.16) family.</text>
</comment>
<feature type="transmembrane region" description="Helical" evidence="7">
    <location>
        <begin position="61"/>
        <end position="90"/>
    </location>
</feature>
<name>A0ABQ4LQY9_9BACL</name>
<organism evidence="8 9">
    <name type="scientific">Paenibacillus cookii</name>
    <dbReference type="NCBI Taxonomy" id="157839"/>
    <lineage>
        <taxon>Bacteria</taxon>
        <taxon>Bacillati</taxon>
        <taxon>Bacillota</taxon>
        <taxon>Bacilli</taxon>
        <taxon>Bacillales</taxon>
        <taxon>Paenibacillaceae</taxon>
        <taxon>Paenibacillus</taxon>
    </lineage>
</organism>
<evidence type="ECO:0000256" key="1">
    <source>
        <dbReference type="ARBA" id="ARBA00004141"/>
    </source>
</evidence>
<evidence type="ECO:0000256" key="4">
    <source>
        <dbReference type="ARBA" id="ARBA00023136"/>
    </source>
</evidence>
<evidence type="ECO:0000256" key="6">
    <source>
        <dbReference type="SAM" id="MobiDB-lite"/>
    </source>
</evidence>
<reference evidence="8 9" key="1">
    <citation type="submission" date="2021-03" db="EMBL/GenBank/DDBJ databases">
        <title>Antimicrobial resistance genes in bacteria isolated from Japanese honey, and their potential for conferring macrolide and lincosamide resistance in the American foulbrood pathogen Paenibacillus larvae.</title>
        <authorList>
            <person name="Okamoto M."/>
            <person name="Kumagai M."/>
            <person name="Kanamori H."/>
            <person name="Takamatsu D."/>
        </authorList>
    </citation>
    <scope>NUCLEOTIDE SEQUENCE [LARGE SCALE GENOMIC DNA]</scope>
    <source>
        <strain evidence="8 9">J21TS3</strain>
    </source>
</reference>
<gene>
    <name evidence="8" type="ORF">J21TS3_04970</name>
</gene>
<comment type="caution">
    <text evidence="8">The sequence shown here is derived from an EMBL/GenBank/DDBJ whole genome shotgun (WGS) entry which is preliminary data.</text>
</comment>
<evidence type="ECO:0000313" key="9">
    <source>
        <dbReference type="Proteomes" id="UP000680638"/>
    </source>
</evidence>
<keyword evidence="9" id="KW-1185">Reference proteome</keyword>
<comment type="subcellular location">
    <subcellularLocation>
        <location evidence="1">Membrane</location>
        <topology evidence="1">Multi-pass membrane protein</topology>
    </subcellularLocation>
</comment>
<feature type="transmembrane region" description="Helical" evidence="7">
    <location>
        <begin position="193"/>
        <end position="215"/>
    </location>
</feature>